<evidence type="ECO:0000256" key="1">
    <source>
        <dbReference type="ARBA" id="ARBA00005964"/>
    </source>
</evidence>
<dbReference type="EMBL" id="JAXCGZ010000623">
    <property type="protein sequence ID" value="KAK7085733.1"/>
    <property type="molecule type" value="Genomic_DNA"/>
</dbReference>
<feature type="domain" description="Carboxylesterase type B" evidence="5">
    <location>
        <begin position="1"/>
        <end position="381"/>
    </location>
</feature>
<comment type="similarity">
    <text evidence="1">Belongs to the type-B carboxylesterase/lipase family.</text>
</comment>
<keyword evidence="4" id="KW-0325">Glycoprotein</keyword>
<proteinExistence type="inferred from homology"/>
<dbReference type="SUPFAM" id="SSF53474">
    <property type="entry name" value="alpha/beta-Hydrolases"/>
    <property type="match status" value="1"/>
</dbReference>
<evidence type="ECO:0000256" key="2">
    <source>
        <dbReference type="ARBA" id="ARBA00022487"/>
    </source>
</evidence>
<sequence length="398" mass="45290">FLSTEDSVIPGNLGMKDQVLALQWVQENIRTLGGDPAQVTIFGESAGGMSVHYHMVSPMSKGLFQRAIAQSGTALFPGIMNLHPRQTSIKLSQKLECPDITPESFTSQAFYNCLQDIPTEKLVMSSFAFVEFHSSPQVMLPSVDGDFLPQHPGKLLREGLYNKVDFMTGVTRDEGALFVGPLTMNRATIDDMVANFSTAGPHVALQDPYDEAKVYVAKRIFYHYLKDLNITDENKHLAVKMFSDMAFNIPLDMSGKFHARDAAYGKNIFLYEFHHLGQYTFFDILNMTFEGDWVCHGDELQYQFNFPNFPGMGKLLAKDEFMSEIMVALWTNFATTGNPTPDMSLGFKWTPVSDPDDLQYLILKTSPYMRGFNRHDEWEFWNNLPYIHNKRLFPEKFL</sequence>
<keyword evidence="7" id="KW-1185">Reference proteome</keyword>
<feature type="non-terminal residue" evidence="6">
    <location>
        <position position="1"/>
    </location>
</feature>
<dbReference type="PANTHER" id="PTHR43142">
    <property type="entry name" value="CARBOXYLIC ESTER HYDROLASE"/>
    <property type="match status" value="1"/>
</dbReference>
<dbReference type="GO" id="GO:0052689">
    <property type="term" value="F:carboxylic ester hydrolase activity"/>
    <property type="evidence" value="ECO:0007669"/>
    <property type="project" value="UniProtKB-KW"/>
</dbReference>
<dbReference type="InterPro" id="IPR029058">
    <property type="entry name" value="AB_hydrolase_fold"/>
</dbReference>
<name>A0AAN9AEE0_HALRR</name>
<reference evidence="6 7" key="1">
    <citation type="submission" date="2023-11" db="EMBL/GenBank/DDBJ databases">
        <title>Halocaridina rubra genome assembly.</title>
        <authorList>
            <person name="Smith C."/>
        </authorList>
    </citation>
    <scope>NUCLEOTIDE SEQUENCE [LARGE SCALE GENOMIC DNA]</scope>
    <source>
        <strain evidence="6">EP-1</strain>
        <tissue evidence="6">Whole</tissue>
    </source>
</reference>
<dbReference type="InterPro" id="IPR002018">
    <property type="entry name" value="CarbesteraseB"/>
</dbReference>
<evidence type="ECO:0000256" key="4">
    <source>
        <dbReference type="ARBA" id="ARBA00023180"/>
    </source>
</evidence>
<gene>
    <name evidence="6" type="ORF">SK128_002667</name>
</gene>
<keyword evidence="3" id="KW-0378">Hydrolase</keyword>
<evidence type="ECO:0000313" key="7">
    <source>
        <dbReference type="Proteomes" id="UP001381693"/>
    </source>
</evidence>
<comment type="caution">
    <text evidence="6">The sequence shown here is derived from an EMBL/GenBank/DDBJ whole genome shotgun (WGS) entry which is preliminary data.</text>
</comment>
<accession>A0AAN9AEE0</accession>
<dbReference type="Gene3D" id="3.40.50.1820">
    <property type="entry name" value="alpha/beta hydrolase"/>
    <property type="match status" value="1"/>
</dbReference>
<organism evidence="6 7">
    <name type="scientific">Halocaridina rubra</name>
    <name type="common">Hawaiian red shrimp</name>
    <dbReference type="NCBI Taxonomy" id="373956"/>
    <lineage>
        <taxon>Eukaryota</taxon>
        <taxon>Metazoa</taxon>
        <taxon>Ecdysozoa</taxon>
        <taxon>Arthropoda</taxon>
        <taxon>Crustacea</taxon>
        <taxon>Multicrustacea</taxon>
        <taxon>Malacostraca</taxon>
        <taxon>Eumalacostraca</taxon>
        <taxon>Eucarida</taxon>
        <taxon>Decapoda</taxon>
        <taxon>Pleocyemata</taxon>
        <taxon>Caridea</taxon>
        <taxon>Atyoidea</taxon>
        <taxon>Atyidae</taxon>
        <taxon>Halocaridina</taxon>
    </lineage>
</organism>
<dbReference type="Proteomes" id="UP001381693">
    <property type="component" value="Unassembled WGS sequence"/>
</dbReference>
<dbReference type="Pfam" id="PF00135">
    <property type="entry name" value="COesterase"/>
    <property type="match status" value="1"/>
</dbReference>
<evidence type="ECO:0000259" key="5">
    <source>
        <dbReference type="Pfam" id="PF00135"/>
    </source>
</evidence>
<evidence type="ECO:0000313" key="6">
    <source>
        <dbReference type="EMBL" id="KAK7085733.1"/>
    </source>
</evidence>
<dbReference type="AlphaFoldDB" id="A0AAN9AEE0"/>
<evidence type="ECO:0000256" key="3">
    <source>
        <dbReference type="ARBA" id="ARBA00022801"/>
    </source>
</evidence>
<keyword evidence="2" id="KW-0719">Serine esterase</keyword>
<protein>
    <recommendedName>
        <fullName evidence="5">Carboxylesterase type B domain-containing protein</fullName>
    </recommendedName>
</protein>
<dbReference type="PANTHER" id="PTHR43142:SF1">
    <property type="entry name" value="CARBOXYLIC ESTER HYDROLASE"/>
    <property type="match status" value="1"/>
</dbReference>